<keyword evidence="2" id="KW-1185">Reference proteome</keyword>
<accession>A0A8B6MC45</accession>
<reference evidence="1 2" key="1">
    <citation type="submission" date="2019-05" db="EMBL/GenBank/DDBJ databases">
        <authorList>
            <person name="Farhan Ul Haque M."/>
        </authorList>
    </citation>
    <scope>NUCLEOTIDE SEQUENCE [LARGE SCALE GENOMIC DNA]</scope>
    <source>
        <strain evidence="1">2</strain>
    </source>
</reference>
<dbReference type="AlphaFoldDB" id="A0A8B6MC45"/>
<proteinExistence type="predicted"/>
<gene>
    <name evidence="1" type="ORF">MPC4_440006</name>
</gene>
<dbReference type="Proteomes" id="UP000485880">
    <property type="component" value="Unassembled WGS sequence"/>
</dbReference>
<name>A0A8B6MC45_METTU</name>
<dbReference type="EMBL" id="CABFMQ020000103">
    <property type="protein sequence ID" value="VTZ51658.1"/>
    <property type="molecule type" value="Genomic_DNA"/>
</dbReference>
<comment type="caution">
    <text evidence="1">The sequence shown here is derived from an EMBL/GenBank/DDBJ whole genome shotgun (WGS) entry which is preliminary data.</text>
</comment>
<organism evidence="1 2">
    <name type="scientific">Methylocella tundrae</name>
    <dbReference type="NCBI Taxonomy" id="227605"/>
    <lineage>
        <taxon>Bacteria</taxon>
        <taxon>Pseudomonadati</taxon>
        <taxon>Pseudomonadota</taxon>
        <taxon>Alphaproteobacteria</taxon>
        <taxon>Hyphomicrobiales</taxon>
        <taxon>Beijerinckiaceae</taxon>
        <taxon>Methylocella</taxon>
    </lineage>
</organism>
<sequence length="125" mass="14477">MKFVDRETIISEPAWHPFELCSMSNTHPVDLEQPAPSATISWVGKIAARLPWLRRRWKRCRRIEADAAALIERFGTQAYYEAGQLSKGYGLAEGDQSRVHWARVKVEIARRHEIDLGLNGYVRWE</sequence>
<evidence type="ECO:0000313" key="1">
    <source>
        <dbReference type="EMBL" id="VTZ51658.1"/>
    </source>
</evidence>
<protein>
    <submittedName>
        <fullName evidence="1">Uncharacterized protein</fullName>
    </submittedName>
</protein>
<evidence type="ECO:0000313" key="2">
    <source>
        <dbReference type="Proteomes" id="UP000485880"/>
    </source>
</evidence>